<dbReference type="SUPFAM" id="SSF54862">
    <property type="entry name" value="4Fe-4S ferredoxins"/>
    <property type="match status" value="1"/>
</dbReference>
<dbReference type="Proteomes" id="UP000037237">
    <property type="component" value="Unassembled WGS sequence"/>
</dbReference>
<protein>
    <recommendedName>
        <fullName evidence="1">4Fe-4S ferredoxin-type domain-containing protein</fullName>
    </recommendedName>
</protein>
<organism evidence="2 3">
    <name type="scientific">miscellaneous Crenarchaeota group-1 archaeon SG8-32-1</name>
    <dbReference type="NCBI Taxonomy" id="1685124"/>
    <lineage>
        <taxon>Archaea</taxon>
        <taxon>Candidatus Bathyarchaeota</taxon>
        <taxon>MCG-1</taxon>
    </lineage>
</organism>
<evidence type="ECO:0000313" key="2">
    <source>
        <dbReference type="EMBL" id="KON32519.1"/>
    </source>
</evidence>
<name>A0A0M0BVQ3_9ARCH</name>
<evidence type="ECO:0000259" key="1">
    <source>
        <dbReference type="PROSITE" id="PS51379"/>
    </source>
</evidence>
<reference evidence="2 3" key="1">
    <citation type="submission" date="2015-06" db="EMBL/GenBank/DDBJ databases">
        <title>New insights into the roles of widespread benthic archaea in carbon and nitrogen cycling.</title>
        <authorList>
            <person name="Lazar C.S."/>
            <person name="Baker B.J."/>
            <person name="Seitz K.W."/>
            <person name="Hyde A.S."/>
            <person name="Dick G.J."/>
            <person name="Hinrichs K.-U."/>
            <person name="Teske A.P."/>
        </authorList>
    </citation>
    <scope>NUCLEOTIDE SEQUENCE [LARGE SCALE GENOMIC DNA]</scope>
    <source>
        <strain evidence="2">SG8-32-1</strain>
    </source>
</reference>
<feature type="domain" description="4Fe-4S ferredoxin-type" evidence="1">
    <location>
        <begin position="84"/>
        <end position="110"/>
    </location>
</feature>
<dbReference type="Gene3D" id="3.30.70.20">
    <property type="match status" value="1"/>
</dbReference>
<dbReference type="Pfam" id="PF00037">
    <property type="entry name" value="Fer4"/>
    <property type="match status" value="1"/>
</dbReference>
<feature type="domain" description="4Fe-4S ferredoxin-type" evidence="1">
    <location>
        <begin position="49"/>
        <end position="80"/>
    </location>
</feature>
<evidence type="ECO:0000313" key="3">
    <source>
        <dbReference type="Proteomes" id="UP000037237"/>
    </source>
</evidence>
<dbReference type="InterPro" id="IPR017896">
    <property type="entry name" value="4Fe4S_Fe-S-bd"/>
</dbReference>
<dbReference type="PROSITE" id="PS51379">
    <property type="entry name" value="4FE4S_FER_2"/>
    <property type="match status" value="2"/>
</dbReference>
<dbReference type="AlphaFoldDB" id="A0A0M0BVQ3"/>
<gene>
    <name evidence="2" type="ORF">AC477_02890</name>
</gene>
<accession>A0A0M0BVQ3</accession>
<proteinExistence type="predicted"/>
<comment type="caution">
    <text evidence="2">The sequence shown here is derived from an EMBL/GenBank/DDBJ whole genome shotgun (WGS) entry which is preliminary data.</text>
</comment>
<dbReference type="EMBL" id="LFWU01000064">
    <property type="protein sequence ID" value="KON32519.1"/>
    <property type="molecule type" value="Genomic_DNA"/>
</dbReference>
<sequence length="157" mass="18098">MPKKSQETVNIFDLLSEEEAQKEKHEQKPKSVRDELLGPMKVKDFFKEGSIKINNRTCRGVECNLCVKACPTNALYWKAGEIGIIEDLCIHCAACVLNCMVDDCIEVTRKREDGKIEIFRNPKDVLTLHCNVGSKKRNKRLESLFPKIEDYFDRYGK</sequence>